<protein>
    <recommendedName>
        <fullName evidence="4">HTH marR-type domain-containing protein</fullName>
    </recommendedName>
</protein>
<dbReference type="PANTHER" id="PTHR33164">
    <property type="entry name" value="TRANSCRIPTIONAL REGULATOR, MARR FAMILY"/>
    <property type="match status" value="1"/>
</dbReference>
<dbReference type="InterPro" id="IPR036390">
    <property type="entry name" value="WH_DNA-bd_sf"/>
</dbReference>
<evidence type="ECO:0000256" key="1">
    <source>
        <dbReference type="ARBA" id="ARBA00023015"/>
    </source>
</evidence>
<keyword evidence="6" id="KW-1185">Reference proteome</keyword>
<gene>
    <name evidence="5" type="ORF">GCM10009765_38690</name>
</gene>
<evidence type="ECO:0000256" key="3">
    <source>
        <dbReference type="ARBA" id="ARBA00023163"/>
    </source>
</evidence>
<evidence type="ECO:0000256" key="2">
    <source>
        <dbReference type="ARBA" id="ARBA00023125"/>
    </source>
</evidence>
<dbReference type="PROSITE" id="PS50995">
    <property type="entry name" value="HTH_MARR_2"/>
    <property type="match status" value="1"/>
</dbReference>
<keyword evidence="1" id="KW-0805">Transcription regulation</keyword>
<evidence type="ECO:0000313" key="6">
    <source>
        <dbReference type="Proteomes" id="UP001500618"/>
    </source>
</evidence>
<proteinExistence type="predicted"/>
<dbReference type="Gene3D" id="1.10.10.10">
    <property type="entry name" value="Winged helix-like DNA-binding domain superfamily/Winged helix DNA-binding domain"/>
    <property type="match status" value="1"/>
</dbReference>
<keyword evidence="3" id="KW-0804">Transcription</keyword>
<dbReference type="Proteomes" id="UP001500618">
    <property type="component" value="Unassembled WGS sequence"/>
</dbReference>
<accession>A0ABN2HCL1</accession>
<dbReference type="RefSeq" id="WP_344311629.1">
    <property type="nucleotide sequence ID" value="NZ_BAAANY010000013.1"/>
</dbReference>
<reference evidence="5 6" key="1">
    <citation type="journal article" date="2019" name="Int. J. Syst. Evol. Microbiol.">
        <title>The Global Catalogue of Microorganisms (GCM) 10K type strain sequencing project: providing services to taxonomists for standard genome sequencing and annotation.</title>
        <authorList>
            <consortium name="The Broad Institute Genomics Platform"/>
            <consortium name="The Broad Institute Genome Sequencing Center for Infectious Disease"/>
            <person name="Wu L."/>
            <person name="Ma J."/>
        </authorList>
    </citation>
    <scope>NUCLEOTIDE SEQUENCE [LARGE SCALE GENOMIC DNA]</scope>
    <source>
        <strain evidence="5 6">JCM 14718</strain>
    </source>
</reference>
<dbReference type="PANTHER" id="PTHR33164:SF64">
    <property type="entry name" value="TRANSCRIPTIONAL REGULATOR SLYA"/>
    <property type="match status" value="1"/>
</dbReference>
<evidence type="ECO:0000259" key="4">
    <source>
        <dbReference type="PROSITE" id="PS50995"/>
    </source>
</evidence>
<name>A0ABN2HCL1_9ACTN</name>
<comment type="caution">
    <text evidence="5">The sequence shown here is derived from an EMBL/GenBank/DDBJ whole genome shotgun (WGS) entry which is preliminary data.</text>
</comment>
<feature type="domain" description="HTH marR-type" evidence="4">
    <location>
        <begin position="1"/>
        <end position="145"/>
    </location>
</feature>
<dbReference type="EMBL" id="BAAANY010000013">
    <property type="protein sequence ID" value="GAA1685664.1"/>
    <property type="molecule type" value="Genomic_DNA"/>
</dbReference>
<organism evidence="5 6">
    <name type="scientific">Fodinicola feengrottensis</name>
    <dbReference type="NCBI Taxonomy" id="435914"/>
    <lineage>
        <taxon>Bacteria</taxon>
        <taxon>Bacillati</taxon>
        <taxon>Actinomycetota</taxon>
        <taxon>Actinomycetes</taxon>
        <taxon>Mycobacteriales</taxon>
        <taxon>Fodinicola</taxon>
    </lineage>
</organism>
<dbReference type="SUPFAM" id="SSF46785">
    <property type="entry name" value="Winged helix' DNA-binding domain"/>
    <property type="match status" value="1"/>
</dbReference>
<dbReference type="InterPro" id="IPR039422">
    <property type="entry name" value="MarR/SlyA-like"/>
</dbReference>
<evidence type="ECO:0000313" key="5">
    <source>
        <dbReference type="EMBL" id="GAA1685664.1"/>
    </source>
</evidence>
<dbReference type="InterPro" id="IPR000835">
    <property type="entry name" value="HTH_MarR-typ"/>
</dbReference>
<dbReference type="Pfam" id="PF01047">
    <property type="entry name" value="MarR"/>
    <property type="match status" value="1"/>
</dbReference>
<dbReference type="SMART" id="SM00347">
    <property type="entry name" value="HTH_MARR"/>
    <property type="match status" value="1"/>
</dbReference>
<dbReference type="InterPro" id="IPR036388">
    <property type="entry name" value="WH-like_DNA-bd_sf"/>
</dbReference>
<sequence length="145" mass="15786">MTDSDSGPMLSPGFWLHHAALTWRAALDAGLRPLGLTPTQFMLLASAGWLEHVAGPPTQQAVAEQAGADRMMTSKIVRALQERALLERRTDPTDARAVRLSLTPAGRALVRQATEVARTLDTKFFGPHATKMRTTLRTIAETRSA</sequence>
<keyword evidence="2" id="KW-0238">DNA-binding</keyword>